<keyword evidence="2" id="KW-0808">Transferase</keyword>
<dbReference type="Proteomes" id="UP000064137">
    <property type="component" value="Chromosome"/>
</dbReference>
<reference evidence="2 3" key="1">
    <citation type="submission" date="2016-01" db="EMBL/GenBank/DDBJ databases">
        <title>Annotation of Pseudomonas oryzihabitans USDA-ARS-USMARC-56511.</title>
        <authorList>
            <person name="Harhay G.P."/>
            <person name="Harhay D.M."/>
            <person name="Smith T.P.L."/>
            <person name="Bono J.L."/>
            <person name="Heaton M.P."/>
            <person name="Clawson M.L."/>
            <person name="Chitko-Mckown C.G."/>
            <person name="Capik S.F."/>
            <person name="DeDonder K.D."/>
            <person name="Apley M.D."/>
            <person name="Lubbers B.V."/>
            <person name="White B.J."/>
            <person name="Larson R.L."/>
        </authorList>
    </citation>
    <scope>NUCLEOTIDE SEQUENCE [LARGE SCALE GENOMIC DNA]</scope>
    <source>
        <strain evidence="2 3">USDA-ARS-USMARC-56511</strain>
    </source>
</reference>
<gene>
    <name evidence="2" type="ORF">APT59_01330</name>
</gene>
<dbReference type="OrthoDB" id="8385759at2"/>
<dbReference type="KEGG" id="por:APT59_01330"/>
<evidence type="ECO:0000313" key="3">
    <source>
        <dbReference type="Proteomes" id="UP000064137"/>
    </source>
</evidence>
<name>A0A0U4NW63_9PSED</name>
<evidence type="ECO:0000259" key="1">
    <source>
        <dbReference type="Pfam" id="PF08241"/>
    </source>
</evidence>
<dbReference type="Pfam" id="PF08241">
    <property type="entry name" value="Methyltransf_11"/>
    <property type="match status" value="1"/>
</dbReference>
<dbReference type="SUPFAM" id="SSF53335">
    <property type="entry name" value="S-adenosyl-L-methionine-dependent methyltransferases"/>
    <property type="match status" value="1"/>
</dbReference>
<protein>
    <submittedName>
        <fullName evidence="2">Methylase</fullName>
    </submittedName>
</protein>
<dbReference type="GO" id="GO:0008757">
    <property type="term" value="F:S-adenosylmethionine-dependent methyltransferase activity"/>
    <property type="evidence" value="ECO:0007669"/>
    <property type="project" value="InterPro"/>
</dbReference>
<dbReference type="EMBL" id="CP013987">
    <property type="protein sequence ID" value="ALZ82913.1"/>
    <property type="molecule type" value="Genomic_DNA"/>
</dbReference>
<dbReference type="GO" id="GO:0032259">
    <property type="term" value="P:methylation"/>
    <property type="evidence" value="ECO:0007669"/>
    <property type="project" value="UniProtKB-KW"/>
</dbReference>
<dbReference type="RefSeq" id="WP_059313209.1">
    <property type="nucleotide sequence ID" value="NZ_CP013987.1"/>
</dbReference>
<keyword evidence="2" id="KW-0489">Methyltransferase</keyword>
<feature type="domain" description="Methyltransferase type 11" evidence="1">
    <location>
        <begin position="65"/>
        <end position="161"/>
    </location>
</feature>
<dbReference type="InterPro" id="IPR029063">
    <property type="entry name" value="SAM-dependent_MTases_sf"/>
</dbReference>
<sequence length="269" mass="29320">MDPRQRQLITAANRQAWEVSASLHAQGEDWQRLLEQARQPGFSVLDACLTATLVDLDIRGLSCAQVGCNNARELLSLAAFGARPALGIDQAPAFLAQGEQLAAAAGLAPRLVAADIYALPEDLGQHDLVLITIGVLNWMPDLPAFFAAVTGLLAPGGRLVIYETHPFLEMFEPHADQPLLPHYSYFRREPLVSEALIAYDGESHGQGAASYWHIHTLGAIVTACLDAGLILQRLEEHPHSNREVDYDRYQGQAAQLPMSFTLVAQRPTA</sequence>
<dbReference type="Gene3D" id="3.40.50.150">
    <property type="entry name" value="Vaccinia Virus protein VP39"/>
    <property type="match status" value="1"/>
</dbReference>
<dbReference type="InterPro" id="IPR013216">
    <property type="entry name" value="Methyltransf_11"/>
</dbReference>
<accession>A0A0U4NW63</accession>
<organism evidence="2 3">
    <name type="scientific">Pseudomonas oryzihabitans</name>
    <dbReference type="NCBI Taxonomy" id="47885"/>
    <lineage>
        <taxon>Bacteria</taxon>
        <taxon>Pseudomonadati</taxon>
        <taxon>Pseudomonadota</taxon>
        <taxon>Gammaproteobacteria</taxon>
        <taxon>Pseudomonadales</taxon>
        <taxon>Pseudomonadaceae</taxon>
        <taxon>Pseudomonas</taxon>
    </lineage>
</organism>
<dbReference type="CDD" id="cd02440">
    <property type="entry name" value="AdoMet_MTases"/>
    <property type="match status" value="1"/>
</dbReference>
<evidence type="ECO:0000313" key="2">
    <source>
        <dbReference type="EMBL" id="ALZ82913.1"/>
    </source>
</evidence>
<proteinExistence type="predicted"/>
<dbReference type="AlphaFoldDB" id="A0A0U4NW63"/>